<dbReference type="OrthoDB" id="8590950at2"/>
<feature type="transmembrane region" description="Helical" evidence="1">
    <location>
        <begin position="12"/>
        <end position="34"/>
    </location>
</feature>
<organism evidence="2 4">
    <name type="scientific">Iodobacter fluviatilis</name>
    <dbReference type="NCBI Taxonomy" id="537"/>
    <lineage>
        <taxon>Bacteria</taxon>
        <taxon>Pseudomonadati</taxon>
        <taxon>Pseudomonadota</taxon>
        <taxon>Betaproteobacteria</taxon>
        <taxon>Neisseriales</taxon>
        <taxon>Chitinibacteraceae</taxon>
        <taxon>Iodobacter</taxon>
    </lineage>
</organism>
<evidence type="ECO:0000313" key="3">
    <source>
        <dbReference type="EMBL" id="TCU89158.1"/>
    </source>
</evidence>
<keyword evidence="1" id="KW-0472">Membrane</keyword>
<sequence>MASLYKQKGDAMIEALVSIVLLGVIMIGLTFLVAKTAVAQKNTSVQNMALFALRSAAQTEGVSALCAAASPSVTVANKNVALTAQCQRNAFTATVAGQTINIPAAANSPITASALTTKQDVTNAKLIGGDGVISLN</sequence>
<keyword evidence="1" id="KW-0812">Transmembrane</keyword>
<dbReference type="Proteomes" id="UP000295794">
    <property type="component" value="Unassembled WGS sequence"/>
</dbReference>
<protein>
    <submittedName>
        <fullName evidence="2">Tfp pilus assembly protein PilV</fullName>
    </submittedName>
</protein>
<dbReference type="Proteomes" id="UP000255108">
    <property type="component" value="Unassembled WGS sequence"/>
</dbReference>
<name>A0A377Q6U3_9NEIS</name>
<dbReference type="EMBL" id="SMBT01000002">
    <property type="protein sequence ID" value="TCU89158.1"/>
    <property type="molecule type" value="Genomic_DNA"/>
</dbReference>
<keyword evidence="5" id="KW-1185">Reference proteome</keyword>
<gene>
    <name evidence="3" type="ORF">EV682_10269</name>
    <name evidence="2" type="ORF">NCTC11159_01592</name>
</gene>
<reference evidence="2 4" key="1">
    <citation type="submission" date="2018-06" db="EMBL/GenBank/DDBJ databases">
        <authorList>
            <consortium name="Pathogen Informatics"/>
            <person name="Doyle S."/>
        </authorList>
    </citation>
    <scope>NUCLEOTIDE SEQUENCE [LARGE SCALE GENOMIC DNA]</scope>
    <source>
        <strain evidence="2 4">NCTC11159</strain>
    </source>
</reference>
<dbReference type="EMBL" id="UGHR01000001">
    <property type="protein sequence ID" value="STQ90527.1"/>
    <property type="molecule type" value="Genomic_DNA"/>
</dbReference>
<reference evidence="3 5" key="2">
    <citation type="submission" date="2019-03" db="EMBL/GenBank/DDBJ databases">
        <title>Genomic Encyclopedia of Type Strains, Phase IV (KMG-IV): sequencing the most valuable type-strain genomes for metagenomic binning, comparative biology and taxonomic classification.</title>
        <authorList>
            <person name="Goeker M."/>
        </authorList>
    </citation>
    <scope>NUCLEOTIDE SEQUENCE [LARGE SCALE GENOMIC DNA]</scope>
    <source>
        <strain evidence="3 5">DSM 3764</strain>
    </source>
</reference>
<evidence type="ECO:0000313" key="4">
    <source>
        <dbReference type="Proteomes" id="UP000255108"/>
    </source>
</evidence>
<evidence type="ECO:0000256" key="1">
    <source>
        <dbReference type="SAM" id="Phobius"/>
    </source>
</evidence>
<evidence type="ECO:0000313" key="5">
    <source>
        <dbReference type="Proteomes" id="UP000295794"/>
    </source>
</evidence>
<dbReference type="RefSeq" id="WP_115226830.1">
    <property type="nucleotide sequence ID" value="NZ_CAWOLO010000002.1"/>
</dbReference>
<accession>A0A377Q6U3</accession>
<evidence type="ECO:0000313" key="2">
    <source>
        <dbReference type="EMBL" id="STQ90527.1"/>
    </source>
</evidence>
<proteinExistence type="predicted"/>
<keyword evidence="1" id="KW-1133">Transmembrane helix</keyword>
<dbReference type="AlphaFoldDB" id="A0A377Q6U3"/>